<accession>A0A8H7DRY5</accession>
<dbReference type="Proteomes" id="UP000623687">
    <property type="component" value="Unassembled WGS sequence"/>
</dbReference>
<name>A0A8H7DRY5_PLEOS</name>
<dbReference type="AlphaFoldDB" id="A0A8H7DRY5"/>
<sequence>MSRTIVEEPLPLLSLKLLAAYSPEALVEQATQKLLSAGIQLIEFRYQLYRRMGVPAGVLNLCYLVEDDQLDEASNIVAGLGLPLTHPLLTNANTEGKFVTLSRLHRITASTTPDSQRFLQLLPASFAGLAPSDLIPSSSKASIRIPRESAVYACLIRIIALSPRHDPTRVQALSDLGMLAMHHIYGMDGYSDEDDNLAPDDDPAIQGALARVREWTWNGEWRVGEEWIGDLLYAYVEGTYQDAYLPWCD</sequence>
<dbReference type="VEuPathDB" id="FungiDB:PC9H_009316"/>
<protein>
    <submittedName>
        <fullName evidence="1">Uncharacterized protein</fullName>
    </submittedName>
</protein>
<gene>
    <name evidence="1" type="ORF">PC9H_009316</name>
</gene>
<proteinExistence type="predicted"/>
<dbReference type="RefSeq" id="XP_036628210.1">
    <property type="nucleotide sequence ID" value="XM_036778821.1"/>
</dbReference>
<dbReference type="EMBL" id="JACETU010000007">
    <property type="protein sequence ID" value="KAF7424016.1"/>
    <property type="molecule type" value="Genomic_DNA"/>
</dbReference>
<evidence type="ECO:0000313" key="2">
    <source>
        <dbReference type="Proteomes" id="UP000623687"/>
    </source>
</evidence>
<evidence type="ECO:0000313" key="1">
    <source>
        <dbReference type="EMBL" id="KAF7424016.1"/>
    </source>
</evidence>
<keyword evidence="2" id="KW-1185">Reference proteome</keyword>
<organism evidence="1 2">
    <name type="scientific">Pleurotus ostreatus</name>
    <name type="common">Oyster mushroom</name>
    <name type="synonym">White-rot fungus</name>
    <dbReference type="NCBI Taxonomy" id="5322"/>
    <lineage>
        <taxon>Eukaryota</taxon>
        <taxon>Fungi</taxon>
        <taxon>Dikarya</taxon>
        <taxon>Basidiomycota</taxon>
        <taxon>Agaricomycotina</taxon>
        <taxon>Agaricomycetes</taxon>
        <taxon>Agaricomycetidae</taxon>
        <taxon>Agaricales</taxon>
        <taxon>Pleurotineae</taxon>
        <taxon>Pleurotaceae</taxon>
        <taxon>Pleurotus</taxon>
    </lineage>
</organism>
<dbReference type="GeneID" id="59379134"/>
<reference evidence="1" key="1">
    <citation type="submission" date="2019-07" db="EMBL/GenBank/DDBJ databases">
        <authorList>
            <person name="Palmer J.M."/>
        </authorList>
    </citation>
    <scope>NUCLEOTIDE SEQUENCE</scope>
    <source>
        <strain evidence="1">PC9</strain>
    </source>
</reference>
<comment type="caution">
    <text evidence="1">The sequence shown here is derived from an EMBL/GenBank/DDBJ whole genome shotgun (WGS) entry which is preliminary data.</text>
</comment>
<dbReference type="OrthoDB" id="4202165at2759"/>